<dbReference type="Proteomes" id="UP000660708">
    <property type="component" value="Unassembled WGS sequence"/>
</dbReference>
<feature type="transmembrane region" description="Helical" evidence="1">
    <location>
        <begin position="166"/>
        <end position="185"/>
    </location>
</feature>
<comment type="caution">
    <text evidence="2">The sequence shown here is derived from an EMBL/GenBank/DDBJ whole genome shotgun (WGS) entry which is preliminary data.</text>
</comment>
<dbReference type="EMBL" id="AQHF01000020">
    <property type="protein sequence ID" value="MBE0345513.1"/>
    <property type="molecule type" value="Genomic_DNA"/>
</dbReference>
<evidence type="ECO:0000313" key="3">
    <source>
        <dbReference type="Proteomes" id="UP000660708"/>
    </source>
</evidence>
<feature type="transmembrane region" description="Helical" evidence="1">
    <location>
        <begin position="141"/>
        <end position="160"/>
    </location>
</feature>
<feature type="transmembrane region" description="Helical" evidence="1">
    <location>
        <begin position="37"/>
        <end position="56"/>
    </location>
</feature>
<name>A0A8I0T3W4_9GAMM</name>
<evidence type="ECO:0000313" key="2">
    <source>
        <dbReference type="EMBL" id="MBE0345513.1"/>
    </source>
</evidence>
<feature type="transmembrane region" description="Helical" evidence="1">
    <location>
        <begin position="101"/>
        <end position="120"/>
    </location>
</feature>
<gene>
    <name evidence="2" type="ORF">PPEP_a0405</name>
</gene>
<protein>
    <submittedName>
        <fullName evidence="2">Uncharacterized protein</fullName>
    </submittedName>
</protein>
<reference evidence="2 3" key="1">
    <citation type="submission" date="2015-06" db="EMBL/GenBank/DDBJ databases">
        <title>Genome sequence of Pseudoalteromonas peptidolytica.</title>
        <authorList>
            <person name="Xie B.-B."/>
            <person name="Rong J.-C."/>
            <person name="Qin Q.-L."/>
            <person name="Zhang Y.-Z."/>
        </authorList>
    </citation>
    <scope>NUCLEOTIDE SEQUENCE [LARGE SCALE GENOMIC DNA]</scope>
    <source>
        <strain evidence="2 3">F12-50-A1</strain>
    </source>
</reference>
<keyword evidence="1" id="KW-0472">Membrane</keyword>
<keyword evidence="1" id="KW-1133">Transmembrane helix</keyword>
<dbReference type="AlphaFoldDB" id="A0A8I0T3W4"/>
<keyword evidence="1" id="KW-0812">Transmembrane</keyword>
<evidence type="ECO:0000256" key="1">
    <source>
        <dbReference type="SAM" id="Phobius"/>
    </source>
</evidence>
<sequence>MNYIDRIYLKPNLPRIKLLVAVLLLFSAILYQSSLLLYLGFYMALIVPAWDLLSVVAKEQGACAKVTLIAYCKQRWIQLLLMLTFACIGIAGLHLKYPLLTLFNVAFSLLLAAHVIKVVYKIRKMSVIDAIKERLKTKSRFIFSVNLLIIAVMCSIPFLTMSVGTWAASYMIIFSCYIQYLNHIISENIFTAD</sequence>
<proteinExistence type="predicted"/>
<organism evidence="2 3">
    <name type="scientific">Pseudoalteromonas peptidolytica F12-50-A1</name>
    <dbReference type="NCBI Taxonomy" id="1315280"/>
    <lineage>
        <taxon>Bacteria</taxon>
        <taxon>Pseudomonadati</taxon>
        <taxon>Pseudomonadota</taxon>
        <taxon>Gammaproteobacteria</taxon>
        <taxon>Alteromonadales</taxon>
        <taxon>Pseudoalteromonadaceae</taxon>
        <taxon>Pseudoalteromonas</taxon>
    </lineage>
</organism>
<feature type="transmembrane region" description="Helical" evidence="1">
    <location>
        <begin position="12"/>
        <end position="31"/>
    </location>
</feature>
<feature type="transmembrane region" description="Helical" evidence="1">
    <location>
        <begin position="76"/>
        <end position="95"/>
    </location>
</feature>
<keyword evidence="3" id="KW-1185">Reference proteome</keyword>
<accession>A0A8I0T3W4</accession>